<evidence type="ECO:0000256" key="1">
    <source>
        <dbReference type="SAM" id="MobiDB-lite"/>
    </source>
</evidence>
<evidence type="ECO:0000313" key="2">
    <source>
        <dbReference type="EMBL" id="KAF5324070.1"/>
    </source>
</evidence>
<feature type="compositionally biased region" description="Low complexity" evidence="1">
    <location>
        <begin position="36"/>
        <end position="69"/>
    </location>
</feature>
<protein>
    <submittedName>
        <fullName evidence="2">Uncharacterized protein</fullName>
    </submittedName>
</protein>
<evidence type="ECO:0000313" key="3">
    <source>
        <dbReference type="Proteomes" id="UP000567179"/>
    </source>
</evidence>
<organism evidence="2 3">
    <name type="scientific">Psilocybe cf. subviscida</name>
    <dbReference type="NCBI Taxonomy" id="2480587"/>
    <lineage>
        <taxon>Eukaryota</taxon>
        <taxon>Fungi</taxon>
        <taxon>Dikarya</taxon>
        <taxon>Basidiomycota</taxon>
        <taxon>Agaricomycotina</taxon>
        <taxon>Agaricomycetes</taxon>
        <taxon>Agaricomycetidae</taxon>
        <taxon>Agaricales</taxon>
        <taxon>Agaricineae</taxon>
        <taxon>Strophariaceae</taxon>
        <taxon>Psilocybe</taxon>
    </lineage>
</organism>
<feature type="region of interest" description="Disordered" evidence="1">
    <location>
        <begin position="25"/>
        <end position="76"/>
    </location>
</feature>
<dbReference type="Proteomes" id="UP000567179">
    <property type="component" value="Unassembled WGS sequence"/>
</dbReference>
<name>A0A8H5F516_9AGAR</name>
<comment type="caution">
    <text evidence="2">The sequence shown here is derived from an EMBL/GenBank/DDBJ whole genome shotgun (WGS) entry which is preliminary data.</text>
</comment>
<dbReference type="AlphaFoldDB" id="A0A8H5F516"/>
<accession>A0A8H5F516</accession>
<proteinExistence type="predicted"/>
<keyword evidence="3" id="KW-1185">Reference proteome</keyword>
<reference evidence="2 3" key="1">
    <citation type="journal article" date="2020" name="ISME J.">
        <title>Uncovering the hidden diversity of litter-decomposition mechanisms in mushroom-forming fungi.</title>
        <authorList>
            <person name="Floudas D."/>
            <person name="Bentzer J."/>
            <person name="Ahren D."/>
            <person name="Johansson T."/>
            <person name="Persson P."/>
            <person name="Tunlid A."/>
        </authorList>
    </citation>
    <scope>NUCLEOTIDE SEQUENCE [LARGE SCALE GENOMIC DNA]</scope>
    <source>
        <strain evidence="2 3">CBS 101986</strain>
    </source>
</reference>
<gene>
    <name evidence="2" type="ORF">D9619_011241</name>
</gene>
<sequence>MPQLSASVSSSLDPFTHQSLLLTTPDQTTCLPPTPHAAAPLAAPTATNRARAARRASAVPSSTAPPSSTDVHGPIL</sequence>
<dbReference type="EMBL" id="JAACJJ010000016">
    <property type="protein sequence ID" value="KAF5324070.1"/>
    <property type="molecule type" value="Genomic_DNA"/>
</dbReference>